<evidence type="ECO:0000256" key="6">
    <source>
        <dbReference type="PIRNR" id="PIRNR039090"/>
    </source>
</evidence>
<dbReference type="PANTHER" id="PTHR34773">
    <property type="entry name" value="FLAGELLAR SECRETION CHAPERONE FLIS"/>
    <property type="match status" value="1"/>
</dbReference>
<keyword evidence="7" id="KW-0969">Cilium</keyword>
<keyword evidence="4 6" id="KW-1005">Bacterial flagellum biogenesis</keyword>
<dbReference type="GO" id="GO:0044780">
    <property type="term" value="P:bacterial-type flagellum assembly"/>
    <property type="evidence" value="ECO:0007669"/>
    <property type="project" value="InterPro"/>
</dbReference>
<gene>
    <name evidence="7" type="primary">fliS</name>
    <name evidence="7" type="ORF">EVJ47_07425</name>
</gene>
<comment type="similarity">
    <text evidence="2 6">Belongs to the FliS family.</text>
</comment>
<dbReference type="InterPro" id="IPR003713">
    <property type="entry name" value="FliS"/>
</dbReference>
<protein>
    <recommendedName>
        <fullName evidence="6">Flagellar secretion chaperone FliS</fullName>
    </recommendedName>
</protein>
<dbReference type="SUPFAM" id="SSF101116">
    <property type="entry name" value="Flagellar export chaperone FliS"/>
    <property type="match status" value="1"/>
</dbReference>
<dbReference type="AlphaFoldDB" id="A0A519B9V3"/>
<dbReference type="Proteomes" id="UP000320813">
    <property type="component" value="Unassembled WGS sequence"/>
</dbReference>
<evidence type="ECO:0000313" key="7">
    <source>
        <dbReference type="EMBL" id="RZD14057.1"/>
    </source>
</evidence>
<proteinExistence type="inferred from homology"/>
<evidence type="ECO:0000256" key="5">
    <source>
        <dbReference type="ARBA" id="ARBA00023186"/>
    </source>
</evidence>
<evidence type="ECO:0000256" key="1">
    <source>
        <dbReference type="ARBA" id="ARBA00004514"/>
    </source>
</evidence>
<dbReference type="CDD" id="cd16098">
    <property type="entry name" value="FliS"/>
    <property type="match status" value="1"/>
</dbReference>
<dbReference type="InterPro" id="IPR036584">
    <property type="entry name" value="FliS_sf"/>
</dbReference>
<comment type="subcellular location">
    <subcellularLocation>
        <location evidence="1 6">Cytoplasm</location>
        <location evidence="1 6">Cytosol</location>
    </subcellularLocation>
</comment>
<name>A0A519B9V3_9DELT</name>
<evidence type="ECO:0000256" key="3">
    <source>
        <dbReference type="ARBA" id="ARBA00022490"/>
    </source>
</evidence>
<dbReference type="NCBIfam" id="TIGR00208">
    <property type="entry name" value="fliS"/>
    <property type="match status" value="1"/>
</dbReference>
<dbReference type="GO" id="GO:0071973">
    <property type="term" value="P:bacterial-type flagellum-dependent cell motility"/>
    <property type="evidence" value="ECO:0007669"/>
    <property type="project" value="TreeGrafter"/>
</dbReference>
<dbReference type="Gene3D" id="1.20.120.340">
    <property type="entry name" value="Flagellar protein FliS"/>
    <property type="match status" value="1"/>
</dbReference>
<sequence length="145" mass="16315">MEKSLSNYEEVNVSTADQGKLILMAYEGAINFIKVAKERLSANDFAGKSINISNAVAIINELRARLDIEKGGETAKNLDKLYIFLAMHLTTANLKKDTHKMDEAISILENLHNDWVKIIELTREKKIQNHEEIMTPAESFAHVCA</sequence>
<reference evidence="7 8" key="1">
    <citation type="submission" date="2019-01" db="EMBL/GenBank/DDBJ databases">
        <title>Insights into ecological role of a new deltaproteobacterial order Candidatus Sinidesulfobacterales (Sva0485) by metagenomics and metatranscriptomics.</title>
        <authorList>
            <person name="Tan S."/>
            <person name="Liu J."/>
            <person name="Fang Y."/>
            <person name="Hedlund B.P."/>
            <person name="Lian Z.H."/>
            <person name="Huang L.Y."/>
            <person name="Li J.T."/>
            <person name="Huang L.N."/>
            <person name="Li W.J."/>
            <person name="Jiang H.C."/>
            <person name="Dong H.L."/>
            <person name="Shu W.S."/>
        </authorList>
    </citation>
    <scope>NUCLEOTIDE SEQUENCE [LARGE SCALE GENOMIC DNA]</scope>
    <source>
        <strain evidence="7">AP3</strain>
    </source>
</reference>
<dbReference type="PANTHER" id="PTHR34773:SF1">
    <property type="entry name" value="FLAGELLAR SECRETION CHAPERONE FLIS"/>
    <property type="match status" value="1"/>
</dbReference>
<keyword evidence="7" id="KW-0282">Flagellum</keyword>
<accession>A0A519B9V3</accession>
<dbReference type="PIRSF" id="PIRSF039090">
    <property type="entry name" value="Flis"/>
    <property type="match status" value="1"/>
</dbReference>
<dbReference type="GO" id="GO:0005829">
    <property type="term" value="C:cytosol"/>
    <property type="evidence" value="ECO:0007669"/>
    <property type="project" value="UniProtKB-SubCell"/>
</dbReference>
<dbReference type="Pfam" id="PF02561">
    <property type="entry name" value="FliS"/>
    <property type="match status" value="1"/>
</dbReference>
<keyword evidence="3 6" id="KW-0963">Cytoplasm</keyword>
<dbReference type="EMBL" id="SGBD01000004">
    <property type="protein sequence ID" value="RZD14057.1"/>
    <property type="molecule type" value="Genomic_DNA"/>
</dbReference>
<comment type="caution">
    <text evidence="7">The sequence shown here is derived from an EMBL/GenBank/DDBJ whole genome shotgun (WGS) entry which is preliminary data.</text>
</comment>
<evidence type="ECO:0000313" key="8">
    <source>
        <dbReference type="Proteomes" id="UP000320813"/>
    </source>
</evidence>
<keyword evidence="5" id="KW-0143">Chaperone</keyword>
<evidence type="ECO:0000256" key="2">
    <source>
        <dbReference type="ARBA" id="ARBA00008787"/>
    </source>
</evidence>
<keyword evidence="7" id="KW-0966">Cell projection</keyword>
<evidence type="ECO:0000256" key="4">
    <source>
        <dbReference type="ARBA" id="ARBA00022795"/>
    </source>
</evidence>
<organism evidence="7 8">
    <name type="scientific">Candidatus Acidulodesulfobacterium ferriphilum</name>
    <dbReference type="NCBI Taxonomy" id="2597223"/>
    <lineage>
        <taxon>Bacteria</taxon>
        <taxon>Deltaproteobacteria</taxon>
        <taxon>Candidatus Acidulodesulfobacterales</taxon>
        <taxon>Candidatus Acidulodesulfobacterium</taxon>
    </lineage>
</organism>